<keyword evidence="6 7" id="KW-0067">ATP-binding</keyword>
<protein>
    <recommendedName>
        <fullName evidence="1">non-specific serine/threonine protein kinase</fullName>
        <ecNumber evidence="1">2.7.11.1</ecNumber>
    </recommendedName>
</protein>
<dbReference type="EC" id="2.7.11.1" evidence="1"/>
<keyword evidence="8" id="KW-0472">Membrane</keyword>
<evidence type="ECO:0000256" key="8">
    <source>
        <dbReference type="SAM" id="Phobius"/>
    </source>
</evidence>
<dbReference type="InterPro" id="IPR017441">
    <property type="entry name" value="Protein_kinase_ATP_BS"/>
</dbReference>
<sequence>MTVNSSVSGPAVAPRALVAALPRYRLGGELGRGGFGVVYAARDPRLDRAVAVKHLPNRIAADPQMRLRFNEEGRALARLSHLHIVTVYEYADEEVTVDATGPPERVCALVLEHLPGGTLAERFRRVGLTMEQSCAAVLAVLSAAQAAHDQGLLHRDIKPGNVMFDSRGTVKVTDFGLARVIGGETTLASRDGRFVIAGTPGYMSPEQSRGDYLDVRTDVYSATAMLYYLLAGRLPYPTEGGFHRFRAHQDAAEPPLPGDEVPSGLAWLLMRGLARDPERRPASAEQFAESVAAAASEAFGPGWLERSELAVRDLSPAVRTALESSVRRGPSGRGEESVLVTDLVPALSGTPVGRPSPGIVDLDQASLVPLPELSATGQQQGRAHRRRPPSVPVPLRQLAGTALAAVVLMVLVAVLWPSPQPAVPTGPTAAEGIQVAGATPPAVARVDLAEPVEISGTAAASGTVTVLLRLSVAGIPLGTATGDPVTVNAGEPWRTDVTAPPLTRWIAGGAVHGQVRLDRAGTSSVQEVTIEPRQTPPASVMGAGGVLAALFALAYLESTRRLLRDGSRQGSAVFAAGALGAVLGFGVWLSAATLSRQVPVAAAGICCVLLGAAAATAAAAASRSRARAGG</sequence>
<dbReference type="eggNOG" id="COG0515">
    <property type="taxonomic scope" value="Bacteria"/>
</dbReference>
<dbReference type="PROSITE" id="PS50011">
    <property type="entry name" value="PROTEIN_KINASE_DOM"/>
    <property type="match status" value="1"/>
</dbReference>
<dbReference type="PANTHER" id="PTHR43289:SF6">
    <property type="entry name" value="SERINE_THREONINE-PROTEIN KINASE NEKL-3"/>
    <property type="match status" value="1"/>
</dbReference>
<dbReference type="Gene3D" id="1.10.510.10">
    <property type="entry name" value="Transferase(Phosphotransferase) domain 1"/>
    <property type="match status" value="1"/>
</dbReference>
<dbReference type="GO" id="GO:0004674">
    <property type="term" value="F:protein serine/threonine kinase activity"/>
    <property type="evidence" value="ECO:0007669"/>
    <property type="project" value="UniProtKB-KW"/>
</dbReference>
<evidence type="ECO:0000259" key="9">
    <source>
        <dbReference type="PROSITE" id="PS50011"/>
    </source>
</evidence>
<evidence type="ECO:0000256" key="6">
    <source>
        <dbReference type="ARBA" id="ARBA00022840"/>
    </source>
</evidence>
<name>F8B044_9ACTN</name>
<dbReference type="InterPro" id="IPR011009">
    <property type="entry name" value="Kinase-like_dom_sf"/>
</dbReference>
<dbReference type="PANTHER" id="PTHR43289">
    <property type="entry name" value="MITOGEN-ACTIVATED PROTEIN KINASE KINASE KINASE 20-RELATED"/>
    <property type="match status" value="1"/>
</dbReference>
<keyword evidence="4 7" id="KW-0547">Nucleotide-binding</keyword>
<keyword evidence="3 10" id="KW-0808">Transferase</keyword>
<reference evidence="10 11" key="1">
    <citation type="submission" date="2011-05" db="EMBL/GenBank/DDBJ databases">
        <title>Complete sequence of chromosome of Frankia symbiont of Datisca glomerata.</title>
        <authorList>
            <consortium name="US DOE Joint Genome Institute"/>
            <person name="Lucas S."/>
            <person name="Han J."/>
            <person name="Lapidus A."/>
            <person name="Cheng J.-F."/>
            <person name="Goodwin L."/>
            <person name="Pitluck S."/>
            <person name="Peters L."/>
            <person name="Mikhailova N."/>
            <person name="Chertkov O."/>
            <person name="Teshima H."/>
            <person name="Han C."/>
            <person name="Tapia R."/>
            <person name="Land M."/>
            <person name="Hauser L."/>
            <person name="Kyrpides N."/>
            <person name="Ivanova N."/>
            <person name="Pagani I."/>
            <person name="Berry A."/>
            <person name="Pawlowski K."/>
            <person name="Persson T."/>
            <person name="Vanden Heuvel B."/>
            <person name="Benson D."/>
            <person name="Woyke T."/>
        </authorList>
    </citation>
    <scope>NUCLEOTIDE SEQUENCE [LARGE SCALE GENOMIC DNA]</scope>
    <source>
        <strain evidence="11">4085684</strain>
    </source>
</reference>
<dbReference type="Pfam" id="PF00069">
    <property type="entry name" value="Pkinase"/>
    <property type="match status" value="1"/>
</dbReference>
<feature type="binding site" evidence="7">
    <location>
        <position position="53"/>
    </location>
    <ligand>
        <name>ATP</name>
        <dbReference type="ChEBI" id="CHEBI:30616"/>
    </ligand>
</feature>
<evidence type="ECO:0000313" key="10">
    <source>
        <dbReference type="EMBL" id="AEH11743.1"/>
    </source>
</evidence>
<dbReference type="STRING" id="656024.FsymDg_4495"/>
<dbReference type="HOGENOM" id="CLU_412114_0_0_11"/>
<dbReference type="InterPro" id="IPR000719">
    <property type="entry name" value="Prot_kinase_dom"/>
</dbReference>
<keyword evidence="8" id="KW-1133">Transmembrane helix</keyword>
<dbReference type="CDD" id="cd14014">
    <property type="entry name" value="STKc_PknB_like"/>
    <property type="match status" value="1"/>
</dbReference>
<evidence type="ECO:0000256" key="5">
    <source>
        <dbReference type="ARBA" id="ARBA00022777"/>
    </source>
</evidence>
<keyword evidence="2 10" id="KW-0723">Serine/threonine-protein kinase</keyword>
<dbReference type="PROSITE" id="PS00107">
    <property type="entry name" value="PROTEIN_KINASE_ATP"/>
    <property type="match status" value="1"/>
</dbReference>
<dbReference type="Gene3D" id="3.30.200.20">
    <property type="entry name" value="Phosphorylase Kinase, domain 1"/>
    <property type="match status" value="1"/>
</dbReference>
<evidence type="ECO:0000256" key="4">
    <source>
        <dbReference type="ARBA" id="ARBA00022741"/>
    </source>
</evidence>
<dbReference type="EMBL" id="CP002801">
    <property type="protein sequence ID" value="AEH11743.1"/>
    <property type="molecule type" value="Genomic_DNA"/>
</dbReference>
<keyword evidence="5 10" id="KW-0418">Kinase</keyword>
<feature type="transmembrane region" description="Helical" evidence="8">
    <location>
        <begin position="600"/>
        <end position="621"/>
    </location>
</feature>
<dbReference type="SMART" id="SM00220">
    <property type="entry name" value="S_TKc"/>
    <property type="match status" value="1"/>
</dbReference>
<feature type="transmembrane region" description="Helical" evidence="8">
    <location>
        <begin position="572"/>
        <end position="594"/>
    </location>
</feature>
<dbReference type="KEGG" id="fsy:FsymDg_4495"/>
<evidence type="ECO:0000256" key="7">
    <source>
        <dbReference type="PROSITE-ProRule" id="PRU10141"/>
    </source>
</evidence>
<evidence type="ECO:0000256" key="2">
    <source>
        <dbReference type="ARBA" id="ARBA00022527"/>
    </source>
</evidence>
<keyword evidence="11" id="KW-1185">Reference proteome</keyword>
<evidence type="ECO:0000313" key="11">
    <source>
        <dbReference type="Proteomes" id="UP000001549"/>
    </source>
</evidence>
<feature type="transmembrane region" description="Helical" evidence="8">
    <location>
        <begin position="538"/>
        <end position="556"/>
    </location>
</feature>
<evidence type="ECO:0000256" key="3">
    <source>
        <dbReference type="ARBA" id="ARBA00022679"/>
    </source>
</evidence>
<proteinExistence type="predicted"/>
<dbReference type="PROSITE" id="PS00108">
    <property type="entry name" value="PROTEIN_KINASE_ST"/>
    <property type="match status" value="1"/>
</dbReference>
<gene>
    <name evidence="10" type="ordered locus">FsymDg_4495</name>
</gene>
<dbReference type="InterPro" id="IPR008271">
    <property type="entry name" value="Ser/Thr_kinase_AS"/>
</dbReference>
<dbReference type="AlphaFoldDB" id="F8B044"/>
<keyword evidence="8" id="KW-0812">Transmembrane</keyword>
<dbReference type="GO" id="GO:0005524">
    <property type="term" value="F:ATP binding"/>
    <property type="evidence" value="ECO:0007669"/>
    <property type="project" value="UniProtKB-UniRule"/>
</dbReference>
<feature type="domain" description="Protein kinase" evidence="9">
    <location>
        <begin position="24"/>
        <end position="299"/>
    </location>
</feature>
<accession>F8B044</accession>
<organism evidence="10 11">
    <name type="scientific">Candidatus Protofrankia datiscae</name>
    <dbReference type="NCBI Taxonomy" id="2716812"/>
    <lineage>
        <taxon>Bacteria</taxon>
        <taxon>Bacillati</taxon>
        <taxon>Actinomycetota</taxon>
        <taxon>Actinomycetes</taxon>
        <taxon>Frankiales</taxon>
        <taxon>Frankiaceae</taxon>
        <taxon>Protofrankia</taxon>
    </lineage>
</organism>
<dbReference type="RefSeq" id="WP_013875588.1">
    <property type="nucleotide sequence ID" value="NZ_CAAAFP010000316.1"/>
</dbReference>
<dbReference type="SUPFAM" id="SSF56112">
    <property type="entry name" value="Protein kinase-like (PK-like)"/>
    <property type="match status" value="1"/>
</dbReference>
<dbReference type="Proteomes" id="UP000001549">
    <property type="component" value="Chromosome"/>
</dbReference>
<evidence type="ECO:0000256" key="1">
    <source>
        <dbReference type="ARBA" id="ARBA00012513"/>
    </source>
</evidence>